<sequence>MFYCCGCVWFPPIIFIGTHSLALVKTVSAKLCFYMERCVPWMRAMDTGENYPLSSLALDESRGSVRLLLTKLKLNHPVTTPAFRTGAPIIIDCSMFLFCKILSKYFFVSSYAFIIILVRSIPTNASLAVCIHQSWALK</sequence>
<accession>A0A2H1WTT5</accession>
<name>A0A2H1WTT5_SPOFR</name>
<dbReference type="EMBL" id="ODYU01010959">
    <property type="protein sequence ID" value="SOQ56392.1"/>
    <property type="molecule type" value="Genomic_DNA"/>
</dbReference>
<proteinExistence type="predicted"/>
<protein>
    <submittedName>
        <fullName evidence="1">SFRICE_012968</fullName>
    </submittedName>
</protein>
<organism evidence="1">
    <name type="scientific">Spodoptera frugiperda</name>
    <name type="common">Fall armyworm</name>
    <dbReference type="NCBI Taxonomy" id="7108"/>
    <lineage>
        <taxon>Eukaryota</taxon>
        <taxon>Metazoa</taxon>
        <taxon>Ecdysozoa</taxon>
        <taxon>Arthropoda</taxon>
        <taxon>Hexapoda</taxon>
        <taxon>Insecta</taxon>
        <taxon>Pterygota</taxon>
        <taxon>Neoptera</taxon>
        <taxon>Endopterygota</taxon>
        <taxon>Lepidoptera</taxon>
        <taxon>Glossata</taxon>
        <taxon>Ditrysia</taxon>
        <taxon>Noctuoidea</taxon>
        <taxon>Noctuidae</taxon>
        <taxon>Amphipyrinae</taxon>
        <taxon>Spodoptera</taxon>
    </lineage>
</organism>
<dbReference type="AlphaFoldDB" id="A0A2H1WTT5"/>
<evidence type="ECO:0000313" key="1">
    <source>
        <dbReference type="EMBL" id="SOQ56392.1"/>
    </source>
</evidence>
<reference evidence="1" key="1">
    <citation type="submission" date="2016-07" db="EMBL/GenBank/DDBJ databases">
        <authorList>
            <person name="Bretaudeau A."/>
        </authorList>
    </citation>
    <scope>NUCLEOTIDE SEQUENCE</scope>
    <source>
        <strain evidence="1">Rice</strain>
        <tissue evidence="1">Whole body</tissue>
    </source>
</reference>
<gene>
    <name evidence="1" type="ORF">SFRICE_012968</name>
</gene>